<feature type="domain" description="VOC" evidence="1">
    <location>
        <begin position="2"/>
        <end position="113"/>
    </location>
</feature>
<dbReference type="Pfam" id="PF00903">
    <property type="entry name" value="Glyoxalase"/>
    <property type="match status" value="1"/>
</dbReference>
<reference evidence="2 3" key="1">
    <citation type="submission" date="2017-06" db="EMBL/GenBank/DDBJ databases">
        <title>Hymenobacter amundsenii sp. nov. isolated from regoliths in Antarctica.</title>
        <authorList>
            <person name="Sedlacek I."/>
            <person name="Kralova S."/>
            <person name="Pantucek R."/>
            <person name="Svec P."/>
            <person name="Holochova P."/>
            <person name="Stankova E."/>
            <person name="Vrbovska V."/>
            <person name="Busse H.-J."/>
        </authorList>
    </citation>
    <scope>NUCLEOTIDE SEQUENCE [LARGE SCALE GENOMIC DNA]</scope>
    <source>
        <strain evidence="2 3">CCM 8682</strain>
    </source>
</reference>
<evidence type="ECO:0000313" key="2">
    <source>
        <dbReference type="EMBL" id="OWP62499.1"/>
    </source>
</evidence>
<dbReference type="AlphaFoldDB" id="A0A246FIY8"/>
<protein>
    <submittedName>
        <fullName evidence="2">Glyoxalase/bleomycin resistance/extradiol dioxygenase family protein</fullName>
    </submittedName>
</protein>
<gene>
    <name evidence="2" type="ORF">CDA63_13975</name>
</gene>
<proteinExistence type="predicted"/>
<dbReference type="SUPFAM" id="SSF54593">
    <property type="entry name" value="Glyoxalase/Bleomycin resistance protein/Dihydroxybiphenyl dioxygenase"/>
    <property type="match status" value="1"/>
</dbReference>
<name>A0A246FIY8_9BACT</name>
<dbReference type="RefSeq" id="WP_088465078.1">
    <property type="nucleotide sequence ID" value="NZ_NIRR01000024.1"/>
</dbReference>
<dbReference type="InterPro" id="IPR029068">
    <property type="entry name" value="Glyas_Bleomycin-R_OHBP_Dase"/>
</dbReference>
<keyword evidence="3" id="KW-1185">Reference proteome</keyword>
<comment type="caution">
    <text evidence="2">The sequence shown here is derived from an EMBL/GenBank/DDBJ whole genome shotgun (WGS) entry which is preliminary data.</text>
</comment>
<keyword evidence="2" id="KW-0223">Dioxygenase</keyword>
<dbReference type="PROSITE" id="PS51819">
    <property type="entry name" value="VOC"/>
    <property type="match status" value="1"/>
</dbReference>
<accession>A0A246FIY8</accession>
<dbReference type="Proteomes" id="UP000197277">
    <property type="component" value="Unassembled WGS sequence"/>
</dbReference>
<sequence>MELNQVTVPALDVAKSVAFYQQLGLRLLVDAGPRYARLECPDGEATFSIHQVPELPQGPGVTVYFEHEQLDEWVAELQRLGVVFDELPTDQSWLWREARLRDPAGNQLILFYGGENRKNPPWRL</sequence>
<dbReference type="InterPro" id="IPR004360">
    <property type="entry name" value="Glyas_Fos-R_dOase_dom"/>
</dbReference>
<dbReference type="EMBL" id="NIRR01000024">
    <property type="protein sequence ID" value="OWP62499.1"/>
    <property type="molecule type" value="Genomic_DNA"/>
</dbReference>
<dbReference type="GO" id="GO:0051213">
    <property type="term" value="F:dioxygenase activity"/>
    <property type="evidence" value="ECO:0007669"/>
    <property type="project" value="UniProtKB-KW"/>
</dbReference>
<dbReference type="InterPro" id="IPR037523">
    <property type="entry name" value="VOC_core"/>
</dbReference>
<dbReference type="OrthoDB" id="9810880at2"/>
<evidence type="ECO:0000259" key="1">
    <source>
        <dbReference type="PROSITE" id="PS51819"/>
    </source>
</evidence>
<dbReference type="Gene3D" id="3.10.180.10">
    <property type="entry name" value="2,3-Dihydroxybiphenyl 1,2-Dioxygenase, domain 1"/>
    <property type="match status" value="1"/>
</dbReference>
<organism evidence="2 3">
    <name type="scientific">Hymenobacter amundsenii</name>
    <dbReference type="NCBI Taxonomy" id="2006685"/>
    <lineage>
        <taxon>Bacteria</taxon>
        <taxon>Pseudomonadati</taxon>
        <taxon>Bacteroidota</taxon>
        <taxon>Cytophagia</taxon>
        <taxon>Cytophagales</taxon>
        <taxon>Hymenobacteraceae</taxon>
        <taxon>Hymenobacter</taxon>
    </lineage>
</organism>
<evidence type="ECO:0000313" key="3">
    <source>
        <dbReference type="Proteomes" id="UP000197277"/>
    </source>
</evidence>
<keyword evidence="2" id="KW-0560">Oxidoreductase</keyword>